<comment type="caution">
    <text evidence="2">The sequence shown here is derived from an EMBL/GenBank/DDBJ whole genome shotgun (WGS) entry which is preliminary data.</text>
</comment>
<sequence>MWVIDNPGTVGGSMSAEAVRTFEDSLDRLDVEWTHTSREEFAATLSAVVEGPTVGVDLPFEGVSLSDTDVTVDPTAAALEAATTGVTAARMGIADYGSVVLGSTPEGAEAVSLFVDHHVVVVRSEDVVPGMREAFTEFGPWLREGGDTAIIATGPSATADMGELVKGAHGPKTVRVVILDE</sequence>
<keyword evidence="3" id="KW-1185">Reference proteome</keyword>
<reference evidence="2 3" key="1">
    <citation type="journal article" date="2019" name="Int. J. Syst. Evol. Microbiol.">
        <title>The Global Catalogue of Microorganisms (GCM) 10K type strain sequencing project: providing services to taxonomists for standard genome sequencing and annotation.</title>
        <authorList>
            <consortium name="The Broad Institute Genomics Platform"/>
            <consortium name="The Broad Institute Genome Sequencing Center for Infectious Disease"/>
            <person name="Wu L."/>
            <person name="Ma J."/>
        </authorList>
    </citation>
    <scope>NUCLEOTIDE SEQUENCE [LARGE SCALE GENOMIC DNA]</scope>
    <source>
        <strain evidence="2 3">PSRA2</strain>
    </source>
</reference>
<dbReference type="PANTHER" id="PTHR43682:SF1">
    <property type="entry name" value="LACTATE UTILIZATION PROTEIN C"/>
    <property type="match status" value="1"/>
</dbReference>
<evidence type="ECO:0000313" key="2">
    <source>
        <dbReference type="EMBL" id="MFC6837275.1"/>
    </source>
</evidence>
<protein>
    <submittedName>
        <fullName evidence="2">LUD domain-containing protein</fullName>
    </submittedName>
</protein>
<dbReference type="Pfam" id="PF02589">
    <property type="entry name" value="LUD_dom"/>
    <property type="match status" value="1"/>
</dbReference>
<dbReference type="RefSeq" id="WP_304448942.1">
    <property type="nucleotide sequence ID" value="NZ_JARRAH010000001.1"/>
</dbReference>
<feature type="domain" description="LUD" evidence="1">
    <location>
        <begin position="21"/>
        <end position="179"/>
    </location>
</feature>
<dbReference type="Gene3D" id="3.40.50.10420">
    <property type="entry name" value="NagB/RpiA/CoA transferase-like"/>
    <property type="match status" value="1"/>
</dbReference>
<evidence type="ECO:0000259" key="1">
    <source>
        <dbReference type="Pfam" id="PF02589"/>
    </source>
</evidence>
<dbReference type="AlphaFoldDB" id="A0ABD5UCL5"/>
<dbReference type="Proteomes" id="UP001596406">
    <property type="component" value="Unassembled WGS sequence"/>
</dbReference>
<accession>A0ABD5UCL5</accession>
<dbReference type="SUPFAM" id="SSF100950">
    <property type="entry name" value="NagB/RpiA/CoA transferase-like"/>
    <property type="match status" value="1"/>
</dbReference>
<dbReference type="InterPro" id="IPR003741">
    <property type="entry name" value="LUD_dom"/>
</dbReference>
<proteinExistence type="predicted"/>
<dbReference type="InterPro" id="IPR037171">
    <property type="entry name" value="NagB/RpiA_transferase-like"/>
</dbReference>
<organism evidence="2 3">
    <name type="scientific">Halomarina ordinaria</name>
    <dbReference type="NCBI Taxonomy" id="3033939"/>
    <lineage>
        <taxon>Archaea</taxon>
        <taxon>Methanobacteriati</taxon>
        <taxon>Methanobacteriota</taxon>
        <taxon>Stenosarchaea group</taxon>
        <taxon>Halobacteria</taxon>
        <taxon>Halobacteriales</taxon>
        <taxon>Natronomonadaceae</taxon>
        <taxon>Halomarina</taxon>
    </lineage>
</organism>
<gene>
    <name evidence="2" type="ORF">ACFQHK_12240</name>
</gene>
<dbReference type="InterPro" id="IPR024185">
    <property type="entry name" value="FTHF_cligase-like_sf"/>
</dbReference>
<evidence type="ECO:0000313" key="3">
    <source>
        <dbReference type="Proteomes" id="UP001596406"/>
    </source>
</evidence>
<name>A0ABD5UCL5_9EURY</name>
<dbReference type="PANTHER" id="PTHR43682">
    <property type="entry name" value="LACTATE UTILIZATION PROTEIN C"/>
    <property type="match status" value="1"/>
</dbReference>
<dbReference type="EMBL" id="JBHSXM010000001">
    <property type="protein sequence ID" value="MFC6837275.1"/>
    <property type="molecule type" value="Genomic_DNA"/>
</dbReference>